<protein>
    <submittedName>
        <fullName evidence="1">Uncharacterized protein</fullName>
    </submittedName>
</protein>
<dbReference type="EMBL" id="MN740745">
    <property type="protein sequence ID" value="QHU09801.1"/>
    <property type="molecule type" value="Genomic_DNA"/>
</dbReference>
<reference evidence="1" key="1">
    <citation type="journal article" date="2020" name="Nature">
        <title>Giant virus diversity and host interactions through global metagenomics.</title>
        <authorList>
            <person name="Schulz F."/>
            <person name="Roux S."/>
            <person name="Paez-Espino D."/>
            <person name="Jungbluth S."/>
            <person name="Walsh D.A."/>
            <person name="Denef V.J."/>
            <person name="McMahon K.D."/>
            <person name="Konstantinidis K.T."/>
            <person name="Eloe-Fadrosh E.A."/>
            <person name="Kyrpides N.C."/>
            <person name="Woyke T."/>
        </authorList>
    </citation>
    <scope>NUCLEOTIDE SEQUENCE</scope>
    <source>
        <strain evidence="1">GVMAG-S-1101164-164</strain>
    </source>
</reference>
<dbReference type="AlphaFoldDB" id="A0A6C0JXZ1"/>
<evidence type="ECO:0000313" key="1">
    <source>
        <dbReference type="EMBL" id="QHU09801.1"/>
    </source>
</evidence>
<organism evidence="1">
    <name type="scientific">viral metagenome</name>
    <dbReference type="NCBI Taxonomy" id="1070528"/>
    <lineage>
        <taxon>unclassified sequences</taxon>
        <taxon>metagenomes</taxon>
        <taxon>organismal metagenomes</taxon>
    </lineage>
</organism>
<sequence>MELKTFQERIYGRNGSQLFVFEPSWDSFRPISGIAWNGTQFIVVDSNYKKNIFDTHYGYGSQEMKDLCKGLTTNTELSESKEIRDPSVFWQWYRDPNIVWWRDRACVFASPCTPRDISSWKQYVHVQNSKARTLRHMLHKKRTKRLLLSSRDK</sequence>
<accession>A0A6C0JXZ1</accession>
<proteinExistence type="predicted"/>
<name>A0A6C0JXZ1_9ZZZZ</name>